<dbReference type="InterPro" id="IPR011990">
    <property type="entry name" value="TPR-like_helical_dom_sf"/>
</dbReference>
<dbReference type="Gene3D" id="1.25.40.10">
    <property type="entry name" value="Tetratricopeptide repeat domain"/>
    <property type="match status" value="1"/>
</dbReference>
<comment type="caution">
    <text evidence="1">The sequence shown here is derived from an EMBL/GenBank/DDBJ whole genome shotgun (WGS) entry which is preliminary data.</text>
</comment>
<evidence type="ECO:0000313" key="2">
    <source>
        <dbReference type="Proteomes" id="UP001174677"/>
    </source>
</evidence>
<dbReference type="Pfam" id="PF13181">
    <property type="entry name" value="TPR_8"/>
    <property type="match status" value="1"/>
</dbReference>
<dbReference type="PANTHER" id="PTHR19959:SF119">
    <property type="entry name" value="FUNGAL LIPASE-LIKE DOMAIN-CONTAINING PROTEIN"/>
    <property type="match status" value="1"/>
</dbReference>
<sequence length="239" mass="26429">MCLWREVLFGATCHEAFCAKDVESAKSRLSLCAEDIRAQMDTTGNNSELCSQLGAVLGMLGDCCRTMGDTGSAVAYFEESIEFLSKLPADNQEVISPQPLLHIIPCDFGLPCLIILVTLPLHVTDTLSVSLNKVGDLKYYDGDLKAARSYYFRSLNMRRKAIKHHSHVSSQRLDVAVSLAKIADADRSLGNEDAALDRFQEAIKLLESLTLKPEEAALEQCRLSVLEFLKNQLSEKQSD</sequence>
<accession>A0ABQ9MKK1</accession>
<dbReference type="Proteomes" id="UP001174677">
    <property type="component" value="Chromosome 6"/>
</dbReference>
<proteinExistence type="predicted"/>
<keyword evidence="2" id="KW-1185">Reference proteome</keyword>
<dbReference type="PANTHER" id="PTHR19959">
    <property type="entry name" value="KINESIN LIGHT CHAIN"/>
    <property type="match status" value="1"/>
</dbReference>
<dbReference type="SMART" id="SM00028">
    <property type="entry name" value="TPR"/>
    <property type="match status" value="3"/>
</dbReference>
<dbReference type="EMBL" id="JARPOI010000006">
    <property type="protein sequence ID" value="KAJ9179500.1"/>
    <property type="molecule type" value="Genomic_DNA"/>
</dbReference>
<name>A0ABQ9MKK1_HEVBR</name>
<dbReference type="SUPFAM" id="SSF48452">
    <property type="entry name" value="TPR-like"/>
    <property type="match status" value="1"/>
</dbReference>
<dbReference type="InterPro" id="IPR019734">
    <property type="entry name" value="TPR_rpt"/>
</dbReference>
<organism evidence="1 2">
    <name type="scientific">Hevea brasiliensis</name>
    <name type="common">Para rubber tree</name>
    <name type="synonym">Siphonia brasiliensis</name>
    <dbReference type="NCBI Taxonomy" id="3981"/>
    <lineage>
        <taxon>Eukaryota</taxon>
        <taxon>Viridiplantae</taxon>
        <taxon>Streptophyta</taxon>
        <taxon>Embryophyta</taxon>
        <taxon>Tracheophyta</taxon>
        <taxon>Spermatophyta</taxon>
        <taxon>Magnoliopsida</taxon>
        <taxon>eudicotyledons</taxon>
        <taxon>Gunneridae</taxon>
        <taxon>Pentapetalae</taxon>
        <taxon>rosids</taxon>
        <taxon>fabids</taxon>
        <taxon>Malpighiales</taxon>
        <taxon>Euphorbiaceae</taxon>
        <taxon>Crotonoideae</taxon>
        <taxon>Micrandreae</taxon>
        <taxon>Hevea</taxon>
    </lineage>
</organism>
<gene>
    <name evidence="1" type="ORF">P3X46_011282</name>
</gene>
<reference evidence="1" key="1">
    <citation type="journal article" date="2023" name="Plant Biotechnol. J.">
        <title>Chromosome-level wild Hevea brasiliensis genome provides new tools for genomic-assisted breeding and valuable loci to elevate rubber yield.</title>
        <authorList>
            <person name="Cheng H."/>
            <person name="Song X."/>
            <person name="Hu Y."/>
            <person name="Wu T."/>
            <person name="Yang Q."/>
            <person name="An Z."/>
            <person name="Feng S."/>
            <person name="Deng Z."/>
            <person name="Wu W."/>
            <person name="Zeng X."/>
            <person name="Tu M."/>
            <person name="Wang X."/>
            <person name="Huang H."/>
        </authorList>
    </citation>
    <scope>NUCLEOTIDE SEQUENCE</scope>
    <source>
        <strain evidence="1">MT/VB/25A 57/8</strain>
    </source>
</reference>
<protein>
    <recommendedName>
        <fullName evidence="3">MalT-like TPR region domain-containing protein</fullName>
    </recommendedName>
</protein>
<evidence type="ECO:0008006" key="3">
    <source>
        <dbReference type="Google" id="ProtNLM"/>
    </source>
</evidence>
<evidence type="ECO:0000313" key="1">
    <source>
        <dbReference type="EMBL" id="KAJ9179500.1"/>
    </source>
</evidence>